<reference evidence="3 4" key="1">
    <citation type="journal article" date="2022" name="Nat. Genet.">
        <title>Improved pea reference genome and pan-genome highlight genomic features and evolutionary characteristics.</title>
        <authorList>
            <person name="Yang T."/>
            <person name="Liu R."/>
            <person name="Luo Y."/>
            <person name="Hu S."/>
            <person name="Wang D."/>
            <person name="Wang C."/>
            <person name="Pandey M.K."/>
            <person name="Ge S."/>
            <person name="Xu Q."/>
            <person name="Li N."/>
            <person name="Li G."/>
            <person name="Huang Y."/>
            <person name="Saxena R.K."/>
            <person name="Ji Y."/>
            <person name="Li M."/>
            <person name="Yan X."/>
            <person name="He Y."/>
            <person name="Liu Y."/>
            <person name="Wang X."/>
            <person name="Xiang C."/>
            <person name="Varshney R.K."/>
            <person name="Ding H."/>
            <person name="Gao S."/>
            <person name="Zong X."/>
        </authorList>
    </citation>
    <scope>NUCLEOTIDE SEQUENCE [LARGE SCALE GENOMIC DNA]</scope>
    <source>
        <strain evidence="3 4">cv. Zhongwan 6</strain>
    </source>
</reference>
<sequence>KTLYIINQVAKMNVKSVIFLCFLSALLLIASEATEPSKDEKQATIEASKTKVGVDRWGFGGFRGFRGRHGHGRHGGGRGGGRGGAHGGEGLVLSYIDILVVFFIIFFSDYKFF</sequence>
<dbReference type="AlphaFoldDB" id="A0A9D5B8M5"/>
<feature type="transmembrane region" description="Helical" evidence="1">
    <location>
        <begin position="92"/>
        <end position="110"/>
    </location>
</feature>
<evidence type="ECO:0008006" key="5">
    <source>
        <dbReference type="Google" id="ProtNLM"/>
    </source>
</evidence>
<keyword evidence="1" id="KW-0472">Membrane</keyword>
<feature type="chain" id="PRO_5038757087" description="Glycine-rich protein" evidence="2">
    <location>
        <begin position="34"/>
        <end position="113"/>
    </location>
</feature>
<feature type="non-terminal residue" evidence="3">
    <location>
        <position position="1"/>
    </location>
</feature>
<evidence type="ECO:0000313" key="3">
    <source>
        <dbReference type="EMBL" id="KAI5433896.1"/>
    </source>
</evidence>
<dbReference type="EMBL" id="JAMSHJ010000002">
    <property type="protein sequence ID" value="KAI5433896.1"/>
    <property type="molecule type" value="Genomic_DNA"/>
</dbReference>
<keyword evidence="2" id="KW-0732">Signal</keyword>
<evidence type="ECO:0000256" key="1">
    <source>
        <dbReference type="SAM" id="Phobius"/>
    </source>
</evidence>
<dbReference type="Gramene" id="Psat02G0094000-T1">
    <property type="protein sequence ID" value="KAI5433896.1"/>
    <property type="gene ID" value="KIW84_020940"/>
</dbReference>
<dbReference type="Proteomes" id="UP001058974">
    <property type="component" value="Chromosome 2"/>
</dbReference>
<organism evidence="3 4">
    <name type="scientific">Pisum sativum</name>
    <name type="common">Garden pea</name>
    <name type="synonym">Lathyrus oleraceus</name>
    <dbReference type="NCBI Taxonomy" id="3888"/>
    <lineage>
        <taxon>Eukaryota</taxon>
        <taxon>Viridiplantae</taxon>
        <taxon>Streptophyta</taxon>
        <taxon>Embryophyta</taxon>
        <taxon>Tracheophyta</taxon>
        <taxon>Spermatophyta</taxon>
        <taxon>Magnoliopsida</taxon>
        <taxon>eudicotyledons</taxon>
        <taxon>Gunneridae</taxon>
        <taxon>Pentapetalae</taxon>
        <taxon>rosids</taxon>
        <taxon>fabids</taxon>
        <taxon>Fabales</taxon>
        <taxon>Fabaceae</taxon>
        <taxon>Papilionoideae</taxon>
        <taxon>50 kb inversion clade</taxon>
        <taxon>NPAAA clade</taxon>
        <taxon>Hologalegina</taxon>
        <taxon>IRL clade</taxon>
        <taxon>Fabeae</taxon>
        <taxon>Lathyrus</taxon>
    </lineage>
</organism>
<gene>
    <name evidence="3" type="ORF">KIW84_020940</name>
</gene>
<dbReference type="InterPro" id="IPR010800">
    <property type="entry name" value="GRP"/>
</dbReference>
<accession>A0A9D5B8M5</accession>
<keyword evidence="1" id="KW-0812">Transmembrane</keyword>
<proteinExistence type="predicted"/>
<keyword evidence="4" id="KW-1185">Reference proteome</keyword>
<comment type="caution">
    <text evidence="3">The sequence shown here is derived from an EMBL/GenBank/DDBJ whole genome shotgun (WGS) entry which is preliminary data.</text>
</comment>
<name>A0A9D5B8M5_PEA</name>
<feature type="signal peptide" evidence="2">
    <location>
        <begin position="1"/>
        <end position="33"/>
    </location>
</feature>
<dbReference type="Pfam" id="PF07172">
    <property type="entry name" value="GRP"/>
    <property type="match status" value="1"/>
</dbReference>
<evidence type="ECO:0000313" key="4">
    <source>
        <dbReference type="Proteomes" id="UP001058974"/>
    </source>
</evidence>
<evidence type="ECO:0000256" key="2">
    <source>
        <dbReference type="SAM" id="SignalP"/>
    </source>
</evidence>
<protein>
    <recommendedName>
        <fullName evidence="5">Glycine-rich protein</fullName>
    </recommendedName>
</protein>
<keyword evidence="1" id="KW-1133">Transmembrane helix</keyword>